<comment type="subcellular location">
    <subcellularLocation>
        <location evidence="1 12">Secreted</location>
    </subcellularLocation>
</comment>
<dbReference type="PRINTS" id="PR00999">
    <property type="entry name" value="FUNGALYSIN"/>
</dbReference>
<dbReference type="GO" id="GO:0006508">
    <property type="term" value="P:proteolysis"/>
    <property type="evidence" value="ECO:0007669"/>
    <property type="project" value="UniProtKB-KW"/>
</dbReference>
<keyword evidence="4 12" id="KW-0645">Protease</keyword>
<evidence type="ECO:0000313" key="13">
    <source>
        <dbReference type="EMBL" id="KAK0450467.1"/>
    </source>
</evidence>
<evidence type="ECO:0000256" key="2">
    <source>
        <dbReference type="ARBA" id="ARBA00006006"/>
    </source>
</evidence>
<dbReference type="GO" id="GO:0008270">
    <property type="term" value="F:zinc ion binding"/>
    <property type="evidence" value="ECO:0007669"/>
    <property type="project" value="InterPro"/>
</dbReference>
<keyword evidence="7 11" id="KW-0862">Zinc</keyword>
<keyword evidence="14" id="KW-1185">Reference proteome</keyword>
<dbReference type="CDD" id="cd09596">
    <property type="entry name" value="M36"/>
    <property type="match status" value="1"/>
</dbReference>
<accession>A0AA39MXP7</accession>
<reference evidence="13" key="1">
    <citation type="submission" date="2023-06" db="EMBL/GenBank/DDBJ databases">
        <authorList>
            <consortium name="Lawrence Berkeley National Laboratory"/>
            <person name="Ahrendt S."/>
            <person name="Sahu N."/>
            <person name="Indic B."/>
            <person name="Wong-Bajracharya J."/>
            <person name="Merenyi Z."/>
            <person name="Ke H.-M."/>
            <person name="Monk M."/>
            <person name="Kocsube S."/>
            <person name="Drula E."/>
            <person name="Lipzen A."/>
            <person name="Balint B."/>
            <person name="Henrissat B."/>
            <person name="Andreopoulos B."/>
            <person name="Martin F.M."/>
            <person name="Harder C.B."/>
            <person name="Rigling D."/>
            <person name="Ford K.L."/>
            <person name="Foster G.D."/>
            <person name="Pangilinan J."/>
            <person name="Papanicolaou A."/>
            <person name="Barry K."/>
            <person name="LaButti K."/>
            <person name="Viragh M."/>
            <person name="Koriabine M."/>
            <person name="Yan M."/>
            <person name="Riley R."/>
            <person name="Champramary S."/>
            <person name="Plett K.L."/>
            <person name="Tsai I.J."/>
            <person name="Slot J."/>
            <person name="Sipos G."/>
            <person name="Plett J."/>
            <person name="Nagy L.G."/>
            <person name="Grigoriev I.V."/>
        </authorList>
    </citation>
    <scope>NUCLEOTIDE SEQUENCE</scope>
    <source>
        <strain evidence="13">CCBAS 213</strain>
    </source>
</reference>
<feature type="binding site" evidence="11">
    <location>
        <position position="411"/>
    </location>
    <ligand>
        <name>Zn(2+)</name>
        <dbReference type="ChEBI" id="CHEBI:29105"/>
        <note>catalytic</note>
    </ligand>
</feature>
<organism evidence="13 14">
    <name type="scientific">Armillaria tabescens</name>
    <name type="common">Ringless honey mushroom</name>
    <name type="synonym">Agaricus tabescens</name>
    <dbReference type="NCBI Taxonomy" id="1929756"/>
    <lineage>
        <taxon>Eukaryota</taxon>
        <taxon>Fungi</taxon>
        <taxon>Dikarya</taxon>
        <taxon>Basidiomycota</taxon>
        <taxon>Agaricomycotina</taxon>
        <taxon>Agaricomycetes</taxon>
        <taxon>Agaricomycetidae</taxon>
        <taxon>Agaricales</taxon>
        <taxon>Marasmiineae</taxon>
        <taxon>Physalacriaceae</taxon>
        <taxon>Desarmillaria</taxon>
    </lineage>
</organism>
<dbReference type="GO" id="GO:0004222">
    <property type="term" value="F:metalloendopeptidase activity"/>
    <property type="evidence" value="ECO:0007669"/>
    <property type="project" value="InterPro"/>
</dbReference>
<evidence type="ECO:0000256" key="4">
    <source>
        <dbReference type="ARBA" id="ARBA00022670"/>
    </source>
</evidence>
<dbReference type="InterPro" id="IPR050371">
    <property type="entry name" value="Fungal_virulence_M36"/>
</dbReference>
<keyword evidence="8 12" id="KW-0482">Metalloprotease</keyword>
<feature type="binding site" evidence="11">
    <location>
        <position position="386"/>
    </location>
    <ligand>
        <name>Zn(2+)</name>
        <dbReference type="ChEBI" id="CHEBI:29105"/>
        <note>catalytic</note>
    </ligand>
</feature>
<dbReference type="InterPro" id="IPR027268">
    <property type="entry name" value="Peptidase_M4/M1_CTD_sf"/>
</dbReference>
<dbReference type="GeneID" id="85363081"/>
<dbReference type="Gene3D" id="1.10.390.10">
    <property type="entry name" value="Neutral Protease Domain 2"/>
    <property type="match status" value="1"/>
</dbReference>
<dbReference type="EMBL" id="JAUEPS010000035">
    <property type="protein sequence ID" value="KAK0450467.1"/>
    <property type="molecule type" value="Genomic_DNA"/>
</dbReference>
<feature type="signal peptide" evidence="12">
    <location>
        <begin position="1"/>
        <end position="24"/>
    </location>
</feature>
<evidence type="ECO:0000256" key="5">
    <source>
        <dbReference type="ARBA" id="ARBA00022723"/>
    </source>
</evidence>
<dbReference type="Proteomes" id="UP001175211">
    <property type="component" value="Unassembled WGS sequence"/>
</dbReference>
<keyword evidence="9 12" id="KW-0865">Zymogen</keyword>
<evidence type="ECO:0000256" key="6">
    <source>
        <dbReference type="ARBA" id="ARBA00022801"/>
    </source>
</evidence>
<dbReference type="PANTHER" id="PTHR33478:SF1">
    <property type="entry name" value="EXTRACELLULAR METALLOPROTEINASE MEP"/>
    <property type="match status" value="1"/>
</dbReference>
<keyword evidence="3 12" id="KW-0964">Secreted</keyword>
<comment type="cofactor">
    <cofactor evidence="11">
        <name>Zn(2+)</name>
        <dbReference type="ChEBI" id="CHEBI:29105"/>
    </cofactor>
    <text evidence="11">Binds 1 zinc ion per subunit.</text>
</comment>
<evidence type="ECO:0000256" key="10">
    <source>
        <dbReference type="PIRSR" id="PIRSR601842-1"/>
    </source>
</evidence>
<proteinExistence type="inferred from homology"/>
<gene>
    <name evidence="13" type="ORF">EV420DRAFT_1704908</name>
</gene>
<dbReference type="AlphaFoldDB" id="A0AA39MXP7"/>
<evidence type="ECO:0000256" key="9">
    <source>
        <dbReference type="ARBA" id="ARBA00023145"/>
    </source>
</evidence>
<dbReference type="Pfam" id="PF02128">
    <property type="entry name" value="Peptidase_M36"/>
    <property type="match status" value="1"/>
</dbReference>
<keyword evidence="6 12" id="KW-0378">Hydrolase</keyword>
<evidence type="ECO:0000256" key="11">
    <source>
        <dbReference type="PIRSR" id="PIRSR601842-2"/>
    </source>
</evidence>
<dbReference type="SUPFAM" id="SSF55486">
    <property type="entry name" value="Metalloproteases ('zincins'), catalytic domain"/>
    <property type="match status" value="1"/>
</dbReference>
<dbReference type="Gene3D" id="3.10.170.10">
    <property type="match status" value="1"/>
</dbReference>
<keyword evidence="12" id="KW-0732">Signal</keyword>
<comment type="caution">
    <text evidence="13">The sequence shown here is derived from an EMBL/GenBank/DDBJ whole genome shotgun (WGS) entry which is preliminary data.</text>
</comment>
<dbReference type="GO" id="GO:0005615">
    <property type="term" value="C:extracellular space"/>
    <property type="evidence" value="ECO:0007669"/>
    <property type="project" value="InterPro"/>
</dbReference>
<feature type="binding site" evidence="11">
    <location>
        <position position="382"/>
    </location>
    <ligand>
        <name>Zn(2+)</name>
        <dbReference type="ChEBI" id="CHEBI:29105"/>
        <note>catalytic</note>
    </ligand>
</feature>
<sequence length="576" mass="62150">MRVFGKEFFSSALLAVLLAKVSYASPWTMTSKHSTHQRRTIGRDLTIDTYHPESTFKTYGEGKAISSFSSGDLKTSIVSFIASELGADSSTITYSSGHTAENDMSYAYAKQYPFKNGNAVSFGSSFVDTSNIASSQPSIELDSVISKVEDALAATYSGINSLEYLALEDGSVALTHVVQVLNADANTAYEAFVDAHSGDIIGVTDFSAQATYTVVPIIQASVVDGEEVVVDPEDLNSSPQGWVQNGETAGNNVISFKGLLFTTTQQSSPNTFDYPYNTAVGPLIGGNVDAACTNAFYIVNQVHDFVYKYGWTEAAYNFQQNNFGRGGLGGDRVQMSVQDAGGINNANFVTLPDGQPGTCRMYIWDLTIPNRDGDLQNDLIVHEVTHGISNRLTGGGTARCLQTLESAGLGEGWSDAMADWTEQTSANTHDFVFAAWAINRAGGGRNYPYSTNPNVNPLRYSSLTRLNEVHDIGEVWANMLHNVYAALVQAYGWSATAMDNANGNEGNIVYLHLFIDALQLQPCNPTFVQARAAWIQADVNRYNGANACILWNTFASRGLGMFAANYVDDATVPAGC</sequence>
<dbReference type="InterPro" id="IPR001842">
    <property type="entry name" value="Peptidase_M36"/>
</dbReference>
<evidence type="ECO:0000256" key="7">
    <source>
        <dbReference type="ARBA" id="ARBA00022833"/>
    </source>
</evidence>
<dbReference type="EC" id="3.4.24.-" evidence="12"/>
<dbReference type="PANTHER" id="PTHR33478">
    <property type="entry name" value="EXTRACELLULAR METALLOPROTEINASE MEP"/>
    <property type="match status" value="1"/>
</dbReference>
<feature type="active site" evidence="10">
    <location>
        <position position="383"/>
    </location>
</feature>
<comment type="similarity">
    <text evidence="2 12">Belongs to the peptidase M36 family.</text>
</comment>
<evidence type="ECO:0000256" key="12">
    <source>
        <dbReference type="RuleBase" id="RU364017"/>
    </source>
</evidence>
<evidence type="ECO:0000256" key="8">
    <source>
        <dbReference type="ARBA" id="ARBA00023049"/>
    </source>
</evidence>
<protein>
    <recommendedName>
        <fullName evidence="12">Extracellular metalloproteinase</fullName>
        <ecNumber evidence="12">3.4.24.-</ecNumber>
    </recommendedName>
    <alternativeName>
        <fullName evidence="12">Fungalysin</fullName>
    </alternativeName>
</protein>
<evidence type="ECO:0000256" key="3">
    <source>
        <dbReference type="ARBA" id="ARBA00022525"/>
    </source>
</evidence>
<evidence type="ECO:0000313" key="14">
    <source>
        <dbReference type="Proteomes" id="UP001175211"/>
    </source>
</evidence>
<keyword evidence="5 11" id="KW-0479">Metal-binding</keyword>
<name>A0AA39MXP7_ARMTA</name>
<evidence type="ECO:0000256" key="1">
    <source>
        <dbReference type="ARBA" id="ARBA00004613"/>
    </source>
</evidence>
<dbReference type="RefSeq" id="XP_060327338.1">
    <property type="nucleotide sequence ID" value="XM_060479533.1"/>
</dbReference>
<feature type="chain" id="PRO_5041485230" description="Extracellular metalloproteinase" evidence="12">
    <location>
        <begin position="25"/>
        <end position="576"/>
    </location>
</feature>